<dbReference type="GO" id="GO:0030288">
    <property type="term" value="C:outer membrane-bounded periplasmic space"/>
    <property type="evidence" value="ECO:0007669"/>
    <property type="project" value="TreeGrafter"/>
</dbReference>
<dbReference type="InterPro" id="IPR006146">
    <property type="entry name" value="5'-Nucleotdase_CS"/>
</dbReference>
<proteinExistence type="inferred from homology"/>
<comment type="similarity">
    <text evidence="2">Belongs to the 5'-nucleotidase family.</text>
</comment>
<sequence>MTQLAFYILSDIHGYIFPTDFKQTKGYKPMGLLLANHIIEQDRQRYDASFKIDNGDFLQGSPFCHYLATHIHSSKPLTDIYNRIGFDFGTLGNHEFNYGLNYLTQSINRLNYPILCANILKDNKPLTEQGIMYIKKQGYNIGIIGLTTQYIPHWERPEYIQHLTFNSAVQTLEDILPQVREQADIVVVSYHGGFERNIDTYQPTEVLTGENEASEILQRFGSDIDVLITGHQHREIAAIKHDTVILQPGTRATQIGKVTLTFNDRRQLVQRTSELLPVHDDSAFKLTDKDSQLMSDVDTWLDTPIAEIQQNMIVDEPFTARIAPHPFINVLLHALLQTSGAQIASTALFDSATGFDKTITMRDIINNYPFPNTFKVLEMTGKGIREALEQSARYFDLTDSGDVGINDTFLNPKPQHYNYDIFGGVSYNIKVSEPMGHRVHDIKVEGQPLVEDKIYTVCVNNYRAVGGGDYNMFAEAKVVKDIQVEGAQLLIDYLTHHNLNNMPQVVDFKVEI</sequence>
<comment type="caution">
    <text evidence="5">The sequence shown here is derived from an EMBL/GenBank/DDBJ whole genome shotgun (WGS) entry which is preliminary data.</text>
</comment>
<dbReference type="PRINTS" id="PR01607">
    <property type="entry name" value="APYRASEFAMLY"/>
</dbReference>
<dbReference type="GO" id="GO:0009166">
    <property type="term" value="P:nucleotide catabolic process"/>
    <property type="evidence" value="ECO:0007669"/>
    <property type="project" value="InterPro"/>
</dbReference>
<dbReference type="GO" id="GO:0000166">
    <property type="term" value="F:nucleotide binding"/>
    <property type="evidence" value="ECO:0007669"/>
    <property type="project" value="UniProtKB-KW"/>
</dbReference>
<dbReference type="InterPro" id="IPR008334">
    <property type="entry name" value="5'-Nucleotdase_C"/>
</dbReference>
<dbReference type="SUPFAM" id="SSF56300">
    <property type="entry name" value="Metallo-dependent phosphatases"/>
    <property type="match status" value="1"/>
</dbReference>
<dbReference type="InterPro" id="IPR006179">
    <property type="entry name" value="5_nucleotidase/apyrase"/>
</dbReference>
<dbReference type="Proteomes" id="UP000293637">
    <property type="component" value="Unassembled WGS sequence"/>
</dbReference>
<dbReference type="PANTHER" id="PTHR11575">
    <property type="entry name" value="5'-NUCLEOTIDASE-RELATED"/>
    <property type="match status" value="1"/>
</dbReference>
<dbReference type="AlphaFoldDB" id="A0A4Q9WFB8"/>
<evidence type="ECO:0000259" key="3">
    <source>
        <dbReference type="Pfam" id="PF00149"/>
    </source>
</evidence>
<dbReference type="Gene3D" id="3.60.21.10">
    <property type="match status" value="1"/>
</dbReference>
<evidence type="ECO:0000256" key="1">
    <source>
        <dbReference type="ARBA" id="ARBA00022729"/>
    </source>
</evidence>
<gene>
    <name evidence="5" type="ORF">EQ812_01560</name>
</gene>
<keyword evidence="2" id="KW-0378">Hydrolase</keyword>
<dbReference type="PANTHER" id="PTHR11575:SF6">
    <property type="entry name" value="2',3'-CYCLIC-NUCLEOTIDE 2'-PHOSPHODIESTERASE_3'-NUCLEOTIDASE"/>
    <property type="match status" value="1"/>
</dbReference>
<dbReference type="GO" id="GO:0016788">
    <property type="term" value="F:hydrolase activity, acting on ester bonds"/>
    <property type="evidence" value="ECO:0007669"/>
    <property type="project" value="InterPro"/>
</dbReference>
<dbReference type="Pfam" id="PF02872">
    <property type="entry name" value="5_nucleotid_C"/>
    <property type="match status" value="1"/>
</dbReference>
<protein>
    <submittedName>
        <fullName evidence="5">Bifunctional metallophosphatase/5'-nucleotidase</fullName>
    </submittedName>
</protein>
<evidence type="ECO:0000259" key="4">
    <source>
        <dbReference type="Pfam" id="PF02872"/>
    </source>
</evidence>
<dbReference type="PROSITE" id="PS00786">
    <property type="entry name" value="5_NUCLEOTIDASE_2"/>
    <property type="match status" value="1"/>
</dbReference>
<dbReference type="InterPro" id="IPR036907">
    <property type="entry name" value="5'-Nucleotdase_C_sf"/>
</dbReference>
<dbReference type="InterPro" id="IPR004843">
    <property type="entry name" value="Calcineurin-like_PHP"/>
</dbReference>
<accession>A0A4Q9WFB8</accession>
<evidence type="ECO:0000313" key="5">
    <source>
        <dbReference type="EMBL" id="TBW73517.1"/>
    </source>
</evidence>
<dbReference type="RefSeq" id="WP_002492393.1">
    <property type="nucleotide sequence ID" value="NZ_AP021848.1"/>
</dbReference>
<evidence type="ECO:0000313" key="6">
    <source>
        <dbReference type="Proteomes" id="UP000293637"/>
    </source>
</evidence>
<feature type="domain" description="Calcineurin-like phosphoesterase" evidence="3">
    <location>
        <begin position="6"/>
        <end position="234"/>
    </location>
</feature>
<organism evidence="5 6">
    <name type="scientific">Staphylococcus lugdunensis</name>
    <dbReference type="NCBI Taxonomy" id="28035"/>
    <lineage>
        <taxon>Bacteria</taxon>
        <taxon>Bacillati</taxon>
        <taxon>Bacillota</taxon>
        <taxon>Bacilli</taxon>
        <taxon>Bacillales</taxon>
        <taxon>Staphylococcaceae</taxon>
        <taxon>Staphylococcus</taxon>
    </lineage>
</organism>
<reference evidence="5 6" key="1">
    <citation type="journal article" date="2019" name="Sci. Transl. Med.">
        <title>Quorum sensing between bacterial species on the skin protects against epidermal injury in atopic dermatitis.</title>
        <authorList>
            <person name="Williams M.R."/>
        </authorList>
    </citation>
    <scope>NUCLEOTIDE SEQUENCE [LARGE SCALE GENOMIC DNA]</scope>
    <source>
        <strain evidence="5 6">E7</strain>
    </source>
</reference>
<keyword evidence="2" id="KW-0547">Nucleotide-binding</keyword>
<dbReference type="GeneID" id="58091239"/>
<feature type="domain" description="5'-Nucleotidase C-terminal" evidence="4">
    <location>
        <begin position="318"/>
        <end position="475"/>
    </location>
</feature>
<evidence type="ECO:0000256" key="2">
    <source>
        <dbReference type="RuleBase" id="RU362119"/>
    </source>
</evidence>
<keyword evidence="1" id="KW-0732">Signal</keyword>
<dbReference type="InterPro" id="IPR029052">
    <property type="entry name" value="Metallo-depent_PP-like"/>
</dbReference>
<dbReference type="Pfam" id="PF00149">
    <property type="entry name" value="Metallophos"/>
    <property type="match status" value="1"/>
</dbReference>
<dbReference type="Gene3D" id="3.90.780.10">
    <property type="entry name" value="5'-Nucleotidase, C-terminal domain"/>
    <property type="match status" value="1"/>
</dbReference>
<dbReference type="SUPFAM" id="SSF55816">
    <property type="entry name" value="5'-nucleotidase (syn. UDP-sugar hydrolase), C-terminal domain"/>
    <property type="match status" value="1"/>
</dbReference>
<name>A0A4Q9WFB8_STALU</name>
<dbReference type="GO" id="GO:0046872">
    <property type="term" value="F:metal ion binding"/>
    <property type="evidence" value="ECO:0007669"/>
    <property type="project" value="InterPro"/>
</dbReference>
<dbReference type="EMBL" id="SCHB01000001">
    <property type="protein sequence ID" value="TBW73517.1"/>
    <property type="molecule type" value="Genomic_DNA"/>
</dbReference>